<protein>
    <submittedName>
        <fullName evidence="5">Hyphal_reg_CWP domain-containing protein</fullName>
    </submittedName>
</protein>
<proteinExistence type="predicted"/>
<evidence type="ECO:0000313" key="4">
    <source>
        <dbReference type="Proteomes" id="UP000492821"/>
    </source>
</evidence>
<dbReference type="AlphaFoldDB" id="A0A7E4W278"/>
<keyword evidence="2" id="KW-1133">Transmembrane helix</keyword>
<evidence type="ECO:0000256" key="3">
    <source>
        <dbReference type="SAM" id="SignalP"/>
    </source>
</evidence>
<name>A0A7E4W278_PANRE</name>
<keyword evidence="2" id="KW-0472">Membrane</keyword>
<evidence type="ECO:0000256" key="1">
    <source>
        <dbReference type="SAM" id="MobiDB-lite"/>
    </source>
</evidence>
<accession>A0A7E4W278</accession>
<evidence type="ECO:0000313" key="5">
    <source>
        <dbReference type="WBParaSite" id="Pan_g6267.t1"/>
    </source>
</evidence>
<feature type="region of interest" description="Disordered" evidence="1">
    <location>
        <begin position="275"/>
        <end position="337"/>
    </location>
</feature>
<feature type="compositionally biased region" description="Polar residues" evidence="1">
    <location>
        <begin position="298"/>
        <end position="317"/>
    </location>
</feature>
<keyword evidence="4" id="KW-1185">Reference proteome</keyword>
<organism evidence="4 5">
    <name type="scientific">Panagrellus redivivus</name>
    <name type="common">Microworm</name>
    <dbReference type="NCBI Taxonomy" id="6233"/>
    <lineage>
        <taxon>Eukaryota</taxon>
        <taxon>Metazoa</taxon>
        <taxon>Ecdysozoa</taxon>
        <taxon>Nematoda</taxon>
        <taxon>Chromadorea</taxon>
        <taxon>Rhabditida</taxon>
        <taxon>Tylenchina</taxon>
        <taxon>Panagrolaimomorpha</taxon>
        <taxon>Panagrolaimoidea</taxon>
        <taxon>Panagrolaimidae</taxon>
        <taxon>Panagrellus</taxon>
    </lineage>
</organism>
<evidence type="ECO:0000256" key="2">
    <source>
        <dbReference type="SAM" id="Phobius"/>
    </source>
</evidence>
<sequence length="337" mass="37522">MIGHFRWITIPFLSLFVYYASTQKLASETMEDMSKLSGVRSYMFNSSAFGLSSCLMNKEGILMTTKKIPMAVNSNGFIFYLSLLHRLNGSLGYLTMEFDNGKESNEASIRFDYNGSHPRYETNWDGWTIGVTDNNSPYMVFSYYPNGWVHGRPLGMYPVIKGLPSIDDAMPFNGTHKILWARFIYQLKFHACLMFPVTTVHFLEWNPTTTDAPTTTTKKTTVLTTTTTVKPEKPDIDPWFYVFIAVTILGVFITGAVFSLVIYLYVDLKKTKKGQVAKGQPGPAKTPSSGGPVPDMTGSMQLGSNKSAVNSLHTSPISVKPEKPEGSTVDEYIPVGQ</sequence>
<feature type="signal peptide" evidence="3">
    <location>
        <begin position="1"/>
        <end position="22"/>
    </location>
</feature>
<keyword evidence="2" id="KW-0812">Transmembrane</keyword>
<feature type="transmembrane region" description="Helical" evidence="2">
    <location>
        <begin position="239"/>
        <end position="266"/>
    </location>
</feature>
<reference evidence="4" key="1">
    <citation type="journal article" date="2013" name="Genetics">
        <title>The draft genome and transcriptome of Panagrellus redivivus are shaped by the harsh demands of a free-living lifestyle.</title>
        <authorList>
            <person name="Srinivasan J."/>
            <person name="Dillman A.R."/>
            <person name="Macchietto M.G."/>
            <person name="Heikkinen L."/>
            <person name="Lakso M."/>
            <person name="Fracchia K.M."/>
            <person name="Antoshechkin I."/>
            <person name="Mortazavi A."/>
            <person name="Wong G."/>
            <person name="Sternberg P.W."/>
        </authorList>
    </citation>
    <scope>NUCLEOTIDE SEQUENCE [LARGE SCALE GENOMIC DNA]</scope>
    <source>
        <strain evidence="4">MT8872</strain>
    </source>
</reference>
<reference evidence="5" key="2">
    <citation type="submission" date="2020-10" db="UniProtKB">
        <authorList>
            <consortium name="WormBaseParasite"/>
        </authorList>
    </citation>
    <scope>IDENTIFICATION</scope>
</reference>
<dbReference type="Proteomes" id="UP000492821">
    <property type="component" value="Unassembled WGS sequence"/>
</dbReference>
<dbReference type="WBParaSite" id="Pan_g6267.t1">
    <property type="protein sequence ID" value="Pan_g6267.t1"/>
    <property type="gene ID" value="Pan_g6267"/>
</dbReference>
<feature type="chain" id="PRO_5028801172" evidence="3">
    <location>
        <begin position="23"/>
        <end position="337"/>
    </location>
</feature>
<keyword evidence="3" id="KW-0732">Signal</keyword>